<feature type="region of interest" description="Disordered" evidence="6">
    <location>
        <begin position="1"/>
        <end position="21"/>
    </location>
</feature>
<comment type="cofactor">
    <cofactor evidence="1">
        <name>heme b</name>
        <dbReference type="ChEBI" id="CHEBI:60344"/>
    </cofactor>
</comment>
<evidence type="ECO:0000256" key="5">
    <source>
        <dbReference type="ARBA" id="ARBA00023239"/>
    </source>
</evidence>
<keyword evidence="4" id="KW-0408">Iron</keyword>
<evidence type="ECO:0000256" key="3">
    <source>
        <dbReference type="ARBA" id="ARBA00022723"/>
    </source>
</evidence>
<dbReference type="Proteomes" id="UP001251528">
    <property type="component" value="Unassembled WGS sequence"/>
</dbReference>
<reference evidence="7" key="1">
    <citation type="submission" date="2023-06" db="EMBL/GenBank/DDBJ databases">
        <title>Conoideocrella luteorostrata (Hypocreales: Clavicipitaceae), a potential biocontrol fungus for elongate hemlock scale in United States Christmas tree production areas.</title>
        <authorList>
            <person name="Barrett H."/>
            <person name="Lovett B."/>
            <person name="Macias A.M."/>
            <person name="Stajich J.E."/>
            <person name="Kasson M.T."/>
        </authorList>
    </citation>
    <scope>NUCLEOTIDE SEQUENCE</scope>
    <source>
        <strain evidence="7">ARSEF 14590</strain>
    </source>
</reference>
<dbReference type="GO" id="GO:0016829">
    <property type="term" value="F:lyase activity"/>
    <property type="evidence" value="ECO:0007669"/>
    <property type="project" value="UniProtKB-KW"/>
</dbReference>
<dbReference type="InterPro" id="IPR025702">
    <property type="entry name" value="OXD"/>
</dbReference>
<keyword evidence="2" id="KW-0349">Heme</keyword>
<feature type="compositionally biased region" description="Pro residues" evidence="6">
    <location>
        <begin position="11"/>
        <end position="21"/>
    </location>
</feature>
<evidence type="ECO:0008006" key="9">
    <source>
        <dbReference type="Google" id="ProtNLM"/>
    </source>
</evidence>
<keyword evidence="3" id="KW-0479">Metal-binding</keyword>
<evidence type="ECO:0000256" key="6">
    <source>
        <dbReference type="SAM" id="MobiDB-lite"/>
    </source>
</evidence>
<dbReference type="Pfam" id="PF13816">
    <property type="entry name" value="Dehydratase_hem"/>
    <property type="match status" value="1"/>
</dbReference>
<organism evidence="7 8">
    <name type="scientific">Conoideocrella luteorostrata</name>
    <dbReference type="NCBI Taxonomy" id="1105319"/>
    <lineage>
        <taxon>Eukaryota</taxon>
        <taxon>Fungi</taxon>
        <taxon>Dikarya</taxon>
        <taxon>Ascomycota</taxon>
        <taxon>Pezizomycotina</taxon>
        <taxon>Sordariomycetes</taxon>
        <taxon>Hypocreomycetidae</taxon>
        <taxon>Hypocreales</taxon>
        <taxon>Clavicipitaceae</taxon>
        <taxon>Conoideocrella</taxon>
    </lineage>
</organism>
<dbReference type="EMBL" id="JASWJB010000324">
    <property type="protein sequence ID" value="KAK2591576.1"/>
    <property type="molecule type" value="Genomic_DNA"/>
</dbReference>
<comment type="caution">
    <text evidence="7">The sequence shown here is derived from an EMBL/GenBank/DDBJ whole genome shotgun (WGS) entry which is preliminary data.</text>
</comment>
<evidence type="ECO:0000256" key="4">
    <source>
        <dbReference type="ARBA" id="ARBA00023004"/>
    </source>
</evidence>
<accession>A0AAJ0CIX0</accession>
<dbReference type="AlphaFoldDB" id="A0AAJ0CIX0"/>
<protein>
    <recommendedName>
        <fullName evidence="9">Phenylacetaldoxime dehydratase</fullName>
    </recommendedName>
</protein>
<gene>
    <name evidence="7" type="ORF">QQS21_010727</name>
</gene>
<evidence type="ECO:0000256" key="2">
    <source>
        <dbReference type="ARBA" id="ARBA00022617"/>
    </source>
</evidence>
<proteinExistence type="predicted"/>
<keyword evidence="5" id="KW-0456">Lyase</keyword>
<keyword evidence="8" id="KW-1185">Reference proteome</keyword>
<evidence type="ECO:0000313" key="7">
    <source>
        <dbReference type="EMBL" id="KAK2591576.1"/>
    </source>
</evidence>
<evidence type="ECO:0000313" key="8">
    <source>
        <dbReference type="Proteomes" id="UP001251528"/>
    </source>
</evidence>
<evidence type="ECO:0000256" key="1">
    <source>
        <dbReference type="ARBA" id="ARBA00001970"/>
    </source>
</evidence>
<name>A0AAJ0CIX0_9HYPO</name>
<sequence>MACAARTHPLRQPPNHKPPVPRWQLVLPGNVTRIFTAYIGIQPRSGTTAKAVLDQVSSRVEAWLHEESPSRPQTAESFVVLDGDDVRGAKVWLCYWDDEIQGKEALRRLDLPSVHSALPSTDQSSTGIWSESFSTPTTRLETNYTGLDYLPGLAQLHNTSTEPHTMTAYWGAARDRISDSAHDLFEKDAAIDMTPRAESENSTTRHLSGVNYKNMIHIRSGQFWQSCEPEETSSYEESLEPTLRAGLQYLWDNRLVSGALGLRYLRNTDGTDRILKETCGAGFFCNLQNLEDWAKKHPSHVAIYTGAIKHARRFGEGRKFRTWHEVSVLNEGDAHFEYINCLPKTGVIRFLKLQEVEEKRVGSEASQRE</sequence>
<dbReference type="GO" id="GO:0046872">
    <property type="term" value="F:metal ion binding"/>
    <property type="evidence" value="ECO:0007669"/>
    <property type="project" value="UniProtKB-KW"/>
</dbReference>